<dbReference type="KEGG" id="cle:Clole_1427"/>
<dbReference type="InterPro" id="IPR006439">
    <property type="entry name" value="HAD-SF_hydro_IA"/>
</dbReference>
<dbReference type="Gene3D" id="3.40.50.1000">
    <property type="entry name" value="HAD superfamily/HAD-like"/>
    <property type="match status" value="1"/>
</dbReference>
<dbReference type="PRINTS" id="PR00413">
    <property type="entry name" value="HADHALOGNASE"/>
</dbReference>
<keyword evidence="1" id="KW-0378">Hydrolase</keyword>
<accession>F2JIZ4</accession>
<reference evidence="1 2" key="1">
    <citation type="journal article" date="2011" name="J. Bacteriol.">
        <title>Complete genome sequence of the cellulose-degrading bacterium Cellulosilyticum lentocellum.</title>
        <authorList>
            <consortium name="US DOE Joint Genome Institute"/>
            <person name="Miller D.A."/>
            <person name="Suen G."/>
            <person name="Bruce D."/>
            <person name="Copeland A."/>
            <person name="Cheng J.F."/>
            <person name="Detter C."/>
            <person name="Goodwin L.A."/>
            <person name="Han C.S."/>
            <person name="Hauser L.J."/>
            <person name="Land M.L."/>
            <person name="Lapidus A."/>
            <person name="Lucas S."/>
            <person name="Meincke L."/>
            <person name="Pitluck S."/>
            <person name="Tapia R."/>
            <person name="Teshima H."/>
            <person name="Woyke T."/>
            <person name="Fox B.G."/>
            <person name="Angert E.R."/>
            <person name="Currie C.R."/>
        </authorList>
    </citation>
    <scope>NUCLEOTIDE SEQUENCE [LARGE SCALE GENOMIC DNA]</scope>
    <source>
        <strain evidence="2">ATCC 49066 / DSM 5427 / NCIMB 11756 / RHM5</strain>
    </source>
</reference>
<dbReference type="NCBIfam" id="TIGR01509">
    <property type="entry name" value="HAD-SF-IA-v3"/>
    <property type="match status" value="1"/>
</dbReference>
<dbReference type="EMBL" id="CP002582">
    <property type="protein sequence ID" value="ADZ83153.1"/>
    <property type="molecule type" value="Genomic_DNA"/>
</dbReference>
<dbReference type="HOGENOM" id="CLU_118951_0_0_9"/>
<dbReference type="Proteomes" id="UP000008467">
    <property type="component" value="Chromosome"/>
</dbReference>
<proteinExistence type="predicted"/>
<dbReference type="PANTHER" id="PTHR43611:SF3">
    <property type="entry name" value="FLAVIN MONONUCLEOTIDE HYDROLASE 1, CHLOROPLATIC"/>
    <property type="match status" value="1"/>
</dbReference>
<dbReference type="InterPro" id="IPR023214">
    <property type="entry name" value="HAD_sf"/>
</dbReference>
<keyword evidence="2" id="KW-1185">Reference proteome</keyword>
<dbReference type="Pfam" id="PF13419">
    <property type="entry name" value="HAD_2"/>
    <property type="match status" value="1"/>
</dbReference>
<name>F2JIZ4_CELLD</name>
<dbReference type="RefSeq" id="WP_013656451.1">
    <property type="nucleotide sequence ID" value="NC_015275.1"/>
</dbReference>
<evidence type="ECO:0000313" key="2">
    <source>
        <dbReference type="Proteomes" id="UP000008467"/>
    </source>
</evidence>
<protein>
    <submittedName>
        <fullName evidence="1">HAD-superfamily hydrolase, subfamily IA, variant 3</fullName>
    </submittedName>
</protein>
<dbReference type="AlphaFoldDB" id="F2JIZ4"/>
<dbReference type="SFLD" id="SFLDG01129">
    <property type="entry name" value="C1.5:_HAD__Beta-PGM__Phosphata"/>
    <property type="match status" value="1"/>
</dbReference>
<dbReference type="SFLD" id="SFLDS00003">
    <property type="entry name" value="Haloacid_Dehalogenase"/>
    <property type="match status" value="1"/>
</dbReference>
<dbReference type="PANTHER" id="PTHR43611">
    <property type="entry name" value="ALPHA-D-GLUCOSE 1-PHOSPHATE PHOSPHATASE"/>
    <property type="match status" value="1"/>
</dbReference>
<dbReference type="InterPro" id="IPR036412">
    <property type="entry name" value="HAD-like_sf"/>
</dbReference>
<dbReference type="SUPFAM" id="SSF56784">
    <property type="entry name" value="HAD-like"/>
    <property type="match status" value="1"/>
</dbReference>
<dbReference type="GO" id="GO:0016787">
    <property type="term" value="F:hydrolase activity"/>
    <property type="evidence" value="ECO:0007669"/>
    <property type="project" value="UniProtKB-KW"/>
</dbReference>
<evidence type="ECO:0000313" key="1">
    <source>
        <dbReference type="EMBL" id="ADZ83153.1"/>
    </source>
</evidence>
<dbReference type="NCBIfam" id="TIGR01549">
    <property type="entry name" value="HAD-SF-IA-v1"/>
    <property type="match status" value="1"/>
</dbReference>
<sequence>MKAIILDMYGVILKDSGDGFYSFVNRTFPDLTPADIYPIWDKADVGEISSLEVFKRLGFKGDLCKIEKEYLDTVEIDESFSEFASSIKKYYKLALISNDSSEWSRYFRDKYKINDYFDVITVSGDIKIKKPDKQIFKHTLEKLGCLASDCTYIDDRRYNLAAAQALGMDTILFNSRNVEYDGKAVTNFKELANRLIVK</sequence>
<organism evidence="1 2">
    <name type="scientific">Cellulosilyticum lentocellum (strain ATCC 49066 / DSM 5427 / NCIMB 11756 / RHM5)</name>
    <name type="common">Clostridium lentocellum</name>
    <dbReference type="NCBI Taxonomy" id="642492"/>
    <lineage>
        <taxon>Bacteria</taxon>
        <taxon>Bacillati</taxon>
        <taxon>Bacillota</taxon>
        <taxon>Clostridia</taxon>
        <taxon>Lachnospirales</taxon>
        <taxon>Cellulosilyticaceae</taxon>
        <taxon>Cellulosilyticum</taxon>
    </lineage>
</organism>
<dbReference type="eggNOG" id="COG1011">
    <property type="taxonomic scope" value="Bacteria"/>
</dbReference>
<gene>
    <name evidence="1" type="ordered locus">Clole_1427</name>
</gene>
<dbReference type="InterPro" id="IPR041492">
    <property type="entry name" value="HAD_2"/>
</dbReference>
<dbReference type="STRING" id="642492.Clole_1427"/>